<keyword evidence="3" id="KW-1185">Reference proteome</keyword>
<dbReference type="Proteomes" id="UP000578819">
    <property type="component" value="Unassembled WGS sequence"/>
</dbReference>
<feature type="region of interest" description="Disordered" evidence="1">
    <location>
        <begin position="1"/>
        <end position="55"/>
    </location>
</feature>
<organism evidence="2 3">
    <name type="scientific">Micromonospora polyrhachis</name>
    <dbReference type="NCBI Taxonomy" id="1282883"/>
    <lineage>
        <taxon>Bacteria</taxon>
        <taxon>Bacillati</taxon>
        <taxon>Actinomycetota</taxon>
        <taxon>Actinomycetes</taxon>
        <taxon>Micromonosporales</taxon>
        <taxon>Micromonosporaceae</taxon>
        <taxon>Micromonospora</taxon>
    </lineage>
</organism>
<proteinExistence type="predicted"/>
<dbReference type="Pfam" id="PF12787">
    <property type="entry name" value="EcsC"/>
    <property type="match status" value="1"/>
</dbReference>
<gene>
    <name evidence="2" type="ORF">FHR38_000408</name>
</gene>
<evidence type="ECO:0008006" key="4">
    <source>
        <dbReference type="Google" id="ProtNLM"/>
    </source>
</evidence>
<dbReference type="RefSeq" id="WP_184532246.1">
    <property type="nucleotide sequence ID" value="NZ_JACHJW010000001.1"/>
</dbReference>
<dbReference type="EMBL" id="JACHJW010000001">
    <property type="protein sequence ID" value="MBB4956675.1"/>
    <property type="molecule type" value="Genomic_DNA"/>
</dbReference>
<evidence type="ECO:0000313" key="2">
    <source>
        <dbReference type="EMBL" id="MBB4956675.1"/>
    </source>
</evidence>
<name>A0A7W7WMC1_9ACTN</name>
<dbReference type="InterPro" id="IPR024787">
    <property type="entry name" value="EcsC"/>
</dbReference>
<protein>
    <recommendedName>
        <fullName evidence="4">EcsC protein family protein</fullName>
    </recommendedName>
</protein>
<evidence type="ECO:0000313" key="3">
    <source>
        <dbReference type="Proteomes" id="UP000578819"/>
    </source>
</evidence>
<sequence length="270" mass="28341">MSDPVPSGGDAVPVSPGGDVAATIPETPSVAAGAAVDDGPERPDDDPAAAPPVRLWDQMREDPQYAPEYLALEAVRRLGPEAATWVERTRARYPGIHPEVLAQIAVRRFVTRARLSGAVSGAAGLPGAVVDVGVLAWTQARMVLHVAAAYGHDPAHPDRATDLLVLQKVHKVAESARLALGVAAGRTRAAELFRRSSTPLQQAMLRLGVRLARMAGVRAAKRAFAKVVPGAAIILGTWANSSATKELADRAHALYRPQAITAGPVEAPRS</sequence>
<accession>A0A7W7WMC1</accession>
<evidence type="ECO:0000256" key="1">
    <source>
        <dbReference type="SAM" id="MobiDB-lite"/>
    </source>
</evidence>
<reference evidence="2 3" key="1">
    <citation type="submission" date="2020-08" db="EMBL/GenBank/DDBJ databases">
        <title>Sequencing the genomes of 1000 actinobacteria strains.</title>
        <authorList>
            <person name="Klenk H.-P."/>
        </authorList>
    </citation>
    <scope>NUCLEOTIDE SEQUENCE [LARGE SCALE GENOMIC DNA]</scope>
    <source>
        <strain evidence="2 3">DSM 45886</strain>
    </source>
</reference>
<comment type="caution">
    <text evidence="2">The sequence shown here is derived from an EMBL/GenBank/DDBJ whole genome shotgun (WGS) entry which is preliminary data.</text>
</comment>
<dbReference type="AlphaFoldDB" id="A0A7W7WMC1"/>